<reference evidence="1" key="2">
    <citation type="submission" date="2012-02" db="EMBL/GenBank/DDBJ databases">
        <authorList>
            <person name="Brueggemann H."/>
            <person name="Lomholt H.B."/>
            <person name="Tettelin H."/>
            <person name="Kilian M."/>
        </authorList>
    </citation>
    <scope>NUCLEOTIDE SEQUENCE</scope>
    <source>
        <strain evidence="1">15.1.R1</strain>
    </source>
</reference>
<organism evidence="1">
    <name type="scientific">Cutibacterium acnes</name>
    <name type="common">Propionibacterium acnes</name>
    <dbReference type="NCBI Taxonomy" id="1747"/>
    <lineage>
        <taxon>Bacteria</taxon>
        <taxon>Bacillati</taxon>
        <taxon>Actinomycetota</taxon>
        <taxon>Actinomycetes</taxon>
        <taxon>Propionibacteriales</taxon>
        <taxon>Propionibacteriaceae</taxon>
        <taxon>Cutibacterium</taxon>
    </lineage>
</organism>
<accession>H9ZMM5</accession>
<proteinExistence type="predicted"/>
<sequence>MQGFRSVGVCLVPDGGPHAIQFRSFLALAVMVVRPFSDVPDDEATAALLDKLAGLVSATQGRIIRHQVERTHPLSS</sequence>
<evidence type="ECO:0000313" key="1">
    <source>
        <dbReference type="EMBL" id="AFH37416.1"/>
    </source>
</evidence>
<reference evidence="1" key="1">
    <citation type="journal article" date="2012" name="PLoS ONE">
        <title>CRISPR/cas Loci of Type II Propionibacterium acnes Confer Immunity against Acquisition of Mobile Elements Present in Type I P. acnes.</title>
        <authorList>
            <person name="Bruggemann H."/>
            <person name="Lomholt H.B."/>
            <person name="Tettelin H."/>
            <person name="Kilian M."/>
        </authorList>
    </citation>
    <scope>NUCLEOTIDE SEQUENCE</scope>
    <source>
        <strain evidence="1">15.1.R1</strain>
    </source>
</reference>
<dbReference type="EMBL" id="JQ612072">
    <property type="protein sequence ID" value="AFH37416.1"/>
    <property type="molecule type" value="Genomic_DNA"/>
</dbReference>
<dbReference type="AlphaFoldDB" id="H9ZMM5"/>
<name>H9ZMM5_CUTAC</name>
<protein>
    <submittedName>
        <fullName evidence="1">Uncharacterized protein</fullName>
    </submittedName>
</protein>